<gene>
    <name evidence="1" type="ORF">EMPG_14227</name>
</gene>
<evidence type="ECO:0000313" key="1">
    <source>
        <dbReference type="EMBL" id="KLJ10394.1"/>
    </source>
</evidence>
<organism evidence="1 2">
    <name type="scientific">Blastomyces silverae</name>
    <dbReference type="NCBI Taxonomy" id="2060906"/>
    <lineage>
        <taxon>Eukaryota</taxon>
        <taxon>Fungi</taxon>
        <taxon>Dikarya</taxon>
        <taxon>Ascomycota</taxon>
        <taxon>Pezizomycotina</taxon>
        <taxon>Eurotiomycetes</taxon>
        <taxon>Eurotiomycetidae</taxon>
        <taxon>Onygenales</taxon>
        <taxon>Ajellomycetaceae</taxon>
        <taxon>Blastomyces</taxon>
    </lineage>
</organism>
<name>A0A0H1BFY8_9EURO</name>
<protein>
    <submittedName>
        <fullName evidence="1">Uncharacterized protein</fullName>
    </submittedName>
</protein>
<sequence>MCGAWSFQPDDVPDGGQELATVVKIGLFHAHCDDDGIPPVGVVPKLNKLGLMKSEN</sequence>
<keyword evidence="2" id="KW-1185">Reference proteome</keyword>
<dbReference type="AlphaFoldDB" id="A0A0H1BFY8"/>
<proteinExistence type="predicted"/>
<comment type="caution">
    <text evidence="1">The sequence shown here is derived from an EMBL/GenBank/DDBJ whole genome shotgun (WGS) entry which is preliminary data.</text>
</comment>
<reference evidence="2" key="1">
    <citation type="journal article" date="2015" name="PLoS Genet.">
        <title>The dynamic genome and transcriptome of the human fungal pathogen Blastomyces and close relative Emmonsia.</title>
        <authorList>
            <person name="Munoz J.F."/>
            <person name="Gauthier G.M."/>
            <person name="Desjardins C.A."/>
            <person name="Gallo J.E."/>
            <person name="Holder J."/>
            <person name="Sullivan T.D."/>
            <person name="Marty A.J."/>
            <person name="Carmen J.C."/>
            <person name="Chen Z."/>
            <person name="Ding L."/>
            <person name="Gujja S."/>
            <person name="Magrini V."/>
            <person name="Misas E."/>
            <person name="Mitreva M."/>
            <person name="Priest M."/>
            <person name="Saif S."/>
            <person name="Whiston E.A."/>
            <person name="Young S."/>
            <person name="Zeng Q."/>
            <person name="Goldman W.E."/>
            <person name="Mardis E.R."/>
            <person name="Taylor J.W."/>
            <person name="McEwen J.G."/>
            <person name="Clay O.K."/>
            <person name="Klein B.S."/>
            <person name="Cuomo C.A."/>
        </authorList>
    </citation>
    <scope>NUCLEOTIDE SEQUENCE [LARGE SCALE GENOMIC DNA]</scope>
    <source>
        <strain evidence="2">UAMH 139</strain>
    </source>
</reference>
<dbReference type="Proteomes" id="UP000053573">
    <property type="component" value="Unassembled WGS sequence"/>
</dbReference>
<dbReference type="EMBL" id="LDEV01002056">
    <property type="protein sequence ID" value="KLJ10394.1"/>
    <property type="molecule type" value="Genomic_DNA"/>
</dbReference>
<evidence type="ECO:0000313" key="2">
    <source>
        <dbReference type="Proteomes" id="UP000053573"/>
    </source>
</evidence>
<accession>A0A0H1BFY8</accession>